<dbReference type="Proteomes" id="UP000050833">
    <property type="component" value="Unassembled WGS sequence"/>
</dbReference>
<dbReference type="AlphaFoldDB" id="A0AAW3JTJ6"/>
<reference evidence="2 3" key="1">
    <citation type="submission" date="2015-10" db="EMBL/GenBank/DDBJ databases">
        <title>Butyribacter intestini gen. nov., sp. nov., a butyric acid-producing bacterium of the family Lachnospiraceae isolated from the human faeces.</title>
        <authorList>
            <person name="Zou Y."/>
            <person name="Xue W."/>
            <person name="Luo G."/>
            <person name="Lv M."/>
        </authorList>
    </citation>
    <scope>NUCLEOTIDE SEQUENCE [LARGE SCALE GENOMIC DNA]</scope>
    <source>
        <strain evidence="2 3">TF01-11</strain>
    </source>
</reference>
<protein>
    <submittedName>
        <fullName evidence="2">Uncharacterized protein</fullName>
    </submittedName>
</protein>
<evidence type="ECO:0000256" key="1">
    <source>
        <dbReference type="SAM" id="Phobius"/>
    </source>
</evidence>
<organism evidence="2 3">
    <name type="scientific">Butyribacter intestini</name>
    <dbReference type="NCBI Taxonomy" id="1703332"/>
    <lineage>
        <taxon>Bacteria</taxon>
        <taxon>Bacillati</taxon>
        <taxon>Bacillota</taxon>
        <taxon>Clostridia</taxon>
        <taxon>Lachnospirales</taxon>
        <taxon>Lachnospiraceae</taxon>
        <taxon>Butyribacter</taxon>
    </lineage>
</organism>
<comment type="caution">
    <text evidence="2">The sequence shown here is derived from an EMBL/GenBank/DDBJ whole genome shotgun (WGS) entry which is preliminary data.</text>
</comment>
<sequence>MLIFEIYFAPPDFTGFATLFLDFIPIVNAISLLLIVDTHVKYDLILMWITEEKQSIINERLL</sequence>
<feature type="transmembrane region" description="Helical" evidence="1">
    <location>
        <begin position="16"/>
        <end position="36"/>
    </location>
</feature>
<keyword evidence="1" id="KW-1133">Transmembrane helix</keyword>
<accession>A0AAW3JTJ6</accession>
<dbReference type="EMBL" id="LLKB01000005">
    <property type="protein sequence ID" value="KQC84989.1"/>
    <property type="molecule type" value="Genomic_DNA"/>
</dbReference>
<name>A0AAW3JTJ6_9FIRM</name>
<evidence type="ECO:0000313" key="3">
    <source>
        <dbReference type="Proteomes" id="UP000050833"/>
    </source>
</evidence>
<keyword evidence="1" id="KW-0472">Membrane</keyword>
<keyword evidence="1" id="KW-0812">Transmembrane</keyword>
<proteinExistence type="predicted"/>
<gene>
    <name evidence="2" type="ORF">APZ18_09760</name>
</gene>
<evidence type="ECO:0000313" key="2">
    <source>
        <dbReference type="EMBL" id="KQC84989.1"/>
    </source>
</evidence>
<keyword evidence="3" id="KW-1185">Reference proteome</keyword>